<name>A0A6H5G164_9HEMI</name>
<dbReference type="Proteomes" id="UP000479000">
    <property type="component" value="Unassembled WGS sequence"/>
</dbReference>
<feature type="non-terminal residue" evidence="1">
    <location>
        <position position="1"/>
    </location>
</feature>
<reference evidence="1 2" key="1">
    <citation type="submission" date="2020-02" db="EMBL/GenBank/DDBJ databases">
        <authorList>
            <person name="Ferguson B K."/>
        </authorList>
    </citation>
    <scope>NUCLEOTIDE SEQUENCE [LARGE SCALE GENOMIC DNA]</scope>
</reference>
<protein>
    <submittedName>
        <fullName evidence="1">Uncharacterized protein</fullName>
    </submittedName>
</protein>
<evidence type="ECO:0000313" key="1">
    <source>
        <dbReference type="EMBL" id="CAA9996010.1"/>
    </source>
</evidence>
<organism evidence="1 2">
    <name type="scientific">Nesidiocoris tenuis</name>
    <dbReference type="NCBI Taxonomy" id="355587"/>
    <lineage>
        <taxon>Eukaryota</taxon>
        <taxon>Metazoa</taxon>
        <taxon>Ecdysozoa</taxon>
        <taxon>Arthropoda</taxon>
        <taxon>Hexapoda</taxon>
        <taxon>Insecta</taxon>
        <taxon>Pterygota</taxon>
        <taxon>Neoptera</taxon>
        <taxon>Paraneoptera</taxon>
        <taxon>Hemiptera</taxon>
        <taxon>Heteroptera</taxon>
        <taxon>Panheteroptera</taxon>
        <taxon>Cimicomorpha</taxon>
        <taxon>Miridae</taxon>
        <taxon>Dicyphina</taxon>
        <taxon>Nesidiocoris</taxon>
    </lineage>
</organism>
<keyword evidence="2" id="KW-1185">Reference proteome</keyword>
<gene>
    <name evidence="1" type="ORF">NTEN_LOCUS2665</name>
</gene>
<evidence type="ECO:0000313" key="2">
    <source>
        <dbReference type="Proteomes" id="UP000479000"/>
    </source>
</evidence>
<dbReference type="EMBL" id="CADCXU010004256">
    <property type="protein sequence ID" value="CAA9996010.1"/>
    <property type="molecule type" value="Genomic_DNA"/>
</dbReference>
<accession>A0A6H5G164</accession>
<proteinExistence type="predicted"/>
<sequence>YISSINNSKLQLRWLSVLPISALVPWATGKITRRNSSSIFTPEGFLKHVTTRKTNRPKVKGADLICAIGILRMFKLDGPLSILFGPLDRWRSTSSNQRTKDEEGASGHPNLEKKCWICFFKIYTFRYIVIVK</sequence>
<dbReference type="AlphaFoldDB" id="A0A6H5G164"/>